<dbReference type="InterPro" id="IPR035917">
    <property type="entry name" value="YjbQ-like_sf"/>
</dbReference>
<evidence type="ECO:0000256" key="1">
    <source>
        <dbReference type="ARBA" id="ARBA00005534"/>
    </source>
</evidence>
<dbReference type="NCBIfam" id="TIGR00149">
    <property type="entry name" value="TIGR00149_YjbQ"/>
    <property type="match status" value="1"/>
</dbReference>
<proteinExistence type="inferred from homology"/>
<comment type="similarity">
    <text evidence="1">Belongs to the UPF0047 family.</text>
</comment>
<dbReference type="PANTHER" id="PTHR30615">
    <property type="entry name" value="UNCHARACTERIZED PROTEIN YJBQ-RELATED"/>
    <property type="match status" value="1"/>
</dbReference>
<gene>
    <name evidence="2" type="ORF">SAMN02745223_01554</name>
</gene>
<accession>A0A1M4Y583</accession>
<dbReference type="AlphaFoldDB" id="A0A1M4Y583"/>
<dbReference type="EMBL" id="FQVC01000004">
    <property type="protein sequence ID" value="SHF00868.1"/>
    <property type="molecule type" value="Genomic_DNA"/>
</dbReference>
<evidence type="ECO:0000313" key="3">
    <source>
        <dbReference type="Proteomes" id="UP000184533"/>
    </source>
</evidence>
<dbReference type="PROSITE" id="PS01314">
    <property type="entry name" value="UPF0047"/>
    <property type="match status" value="1"/>
</dbReference>
<dbReference type="Proteomes" id="UP000184533">
    <property type="component" value="Unassembled WGS sequence"/>
</dbReference>
<evidence type="ECO:0000313" key="2">
    <source>
        <dbReference type="EMBL" id="SHF00868.1"/>
    </source>
</evidence>
<name>A0A1M4Y583_9HYPH</name>
<organism evidence="2 3">
    <name type="scientific">Devosia limi DSM 17137</name>
    <dbReference type="NCBI Taxonomy" id="1121477"/>
    <lineage>
        <taxon>Bacteria</taxon>
        <taxon>Pseudomonadati</taxon>
        <taxon>Pseudomonadota</taxon>
        <taxon>Alphaproteobacteria</taxon>
        <taxon>Hyphomicrobiales</taxon>
        <taxon>Devosiaceae</taxon>
        <taxon>Devosia</taxon>
    </lineage>
</organism>
<reference evidence="2 3" key="1">
    <citation type="submission" date="2016-11" db="EMBL/GenBank/DDBJ databases">
        <authorList>
            <person name="Jaros S."/>
            <person name="Januszkiewicz K."/>
            <person name="Wedrychowicz H."/>
        </authorList>
    </citation>
    <scope>NUCLEOTIDE SEQUENCE [LARGE SCALE GENOMIC DNA]</scope>
    <source>
        <strain evidence="2 3">DSM 17137</strain>
    </source>
</reference>
<dbReference type="PIRSF" id="PIRSF004681">
    <property type="entry name" value="UCP004681"/>
    <property type="match status" value="1"/>
</dbReference>
<sequence length="169" mass="18387">MAGRVSTAPQGGVGAGGVLVGKHSLPDAKMHQALDMLTISTQGPGLYEFTRDVRRFAAAANIGTGLLTIYCRHTSCSLLIQENADDDVKTDLDTFFARLVPQGMDWIVHTTEGPDDMPAHIKAALTQTSLAIPIAEGRPVFGTWQGIYLFEHRQRPHQRDVVLHILGET</sequence>
<dbReference type="InterPro" id="IPR001602">
    <property type="entry name" value="UPF0047_YjbQ-like"/>
</dbReference>
<dbReference type="Pfam" id="PF01894">
    <property type="entry name" value="YjbQ"/>
    <property type="match status" value="1"/>
</dbReference>
<dbReference type="PANTHER" id="PTHR30615:SF8">
    <property type="entry name" value="UPF0047 PROTEIN C4A8.02C"/>
    <property type="match status" value="1"/>
</dbReference>
<dbReference type="Gene3D" id="2.60.120.460">
    <property type="entry name" value="YjbQ-like"/>
    <property type="match status" value="1"/>
</dbReference>
<dbReference type="SUPFAM" id="SSF111038">
    <property type="entry name" value="YjbQ-like"/>
    <property type="match status" value="1"/>
</dbReference>
<protein>
    <submittedName>
        <fullName evidence="2">Secondary thiamine-phosphate synthase enzyme</fullName>
    </submittedName>
</protein>